<comment type="caution">
    <text evidence="1">The sequence shown here is derived from an EMBL/GenBank/DDBJ whole genome shotgun (WGS) entry which is preliminary data.</text>
</comment>
<reference evidence="1" key="1">
    <citation type="submission" date="2020-05" db="EMBL/GenBank/DDBJ databases">
        <title>Phylogenomic resolution of chytrid fungi.</title>
        <authorList>
            <person name="Stajich J.E."/>
            <person name="Amses K."/>
            <person name="Simmons R."/>
            <person name="Seto K."/>
            <person name="Myers J."/>
            <person name="Bonds A."/>
            <person name="Quandt C.A."/>
            <person name="Barry K."/>
            <person name="Liu P."/>
            <person name="Grigoriev I."/>
            <person name="Longcore J.E."/>
            <person name="James T.Y."/>
        </authorList>
    </citation>
    <scope>NUCLEOTIDE SEQUENCE</scope>
    <source>
        <strain evidence="1">JEL0318</strain>
    </source>
</reference>
<evidence type="ECO:0000313" key="1">
    <source>
        <dbReference type="EMBL" id="KAJ3041816.1"/>
    </source>
</evidence>
<name>A0AAD5WXX3_9FUNG</name>
<dbReference type="EMBL" id="JADGJD010001462">
    <property type="protein sequence ID" value="KAJ3041816.1"/>
    <property type="molecule type" value="Genomic_DNA"/>
</dbReference>
<proteinExistence type="predicted"/>
<gene>
    <name evidence="1" type="ORF">HK097_002189</name>
</gene>
<accession>A0AAD5WXX3</accession>
<organism evidence="1 2">
    <name type="scientific">Rhizophlyctis rosea</name>
    <dbReference type="NCBI Taxonomy" id="64517"/>
    <lineage>
        <taxon>Eukaryota</taxon>
        <taxon>Fungi</taxon>
        <taxon>Fungi incertae sedis</taxon>
        <taxon>Chytridiomycota</taxon>
        <taxon>Chytridiomycota incertae sedis</taxon>
        <taxon>Chytridiomycetes</taxon>
        <taxon>Rhizophlyctidales</taxon>
        <taxon>Rhizophlyctidaceae</taxon>
        <taxon>Rhizophlyctis</taxon>
    </lineage>
</organism>
<dbReference type="Proteomes" id="UP001212841">
    <property type="component" value="Unassembled WGS sequence"/>
</dbReference>
<evidence type="ECO:0000313" key="2">
    <source>
        <dbReference type="Proteomes" id="UP001212841"/>
    </source>
</evidence>
<keyword evidence="2" id="KW-1185">Reference proteome</keyword>
<sequence length="140" mass="16278">MLKSLQDHSRVVRNYREEAKRVLKHTGRVDADTSVFFLGRVVVDQHIPELEEIPKTLKQVDLCNEDLRSKIMVAKRTTLDGEEDYFIDQLTEQLRELQERQAMYEMLEKETKAAIETSQDAATEMETIQFEASIAVSMEE</sequence>
<dbReference type="AlphaFoldDB" id="A0AAD5WXX3"/>
<protein>
    <submittedName>
        <fullName evidence="1">Uncharacterized protein</fullName>
    </submittedName>
</protein>